<keyword evidence="3" id="KW-0539">Nucleus</keyword>
<sequence>MPLWTMKRGLAMCFKSKLTPWKWSSPISEFLRKSPLLLASSTAADSCSFFASLRTLAFFLIRCIRSPAYPTISDAAVDTSTEITTKDLKEEKKVVEEAENGSDAPANGNANEENGEQEADNEVGEEKERREGEKEEEEDDGEEENGDEDEEPEAAMDKRAAEDDEDDDVDTKKQKTDEDD</sequence>
<dbReference type="PANTHER" id="PTHR22745">
    <property type="entry name" value="PROTHYMOSIN ALPHA"/>
    <property type="match status" value="1"/>
</dbReference>
<feature type="region of interest" description="Disordered" evidence="7">
    <location>
        <begin position="80"/>
        <end position="180"/>
    </location>
</feature>
<dbReference type="InterPro" id="IPR004931">
    <property type="entry name" value="Pro/parathymosin"/>
</dbReference>
<gene>
    <name evidence="8" type="ORF">PAL_GLEAN10013487</name>
</gene>
<feature type="compositionally biased region" description="Acidic residues" evidence="7">
    <location>
        <begin position="113"/>
        <end position="123"/>
    </location>
</feature>
<dbReference type="GO" id="GO:0005634">
    <property type="term" value="C:nucleus"/>
    <property type="evidence" value="ECO:0007669"/>
    <property type="project" value="UniProtKB-SubCell"/>
</dbReference>
<dbReference type="GO" id="GO:0042393">
    <property type="term" value="F:histone binding"/>
    <property type="evidence" value="ECO:0007669"/>
    <property type="project" value="TreeGrafter"/>
</dbReference>
<dbReference type="FunCoup" id="L5JY84">
    <property type="interactions" value="245"/>
</dbReference>
<feature type="compositionally biased region" description="Basic and acidic residues" evidence="7">
    <location>
        <begin position="124"/>
        <end position="133"/>
    </location>
</feature>
<feature type="compositionally biased region" description="Basic and acidic residues" evidence="7">
    <location>
        <begin position="170"/>
        <end position="180"/>
    </location>
</feature>
<dbReference type="Proteomes" id="UP000010552">
    <property type="component" value="Unassembled WGS sequence"/>
</dbReference>
<accession>L5JY84</accession>
<comment type="subcellular location">
    <subcellularLocation>
        <location evidence="1">Nucleus</location>
    </subcellularLocation>
</comment>
<evidence type="ECO:0000256" key="3">
    <source>
        <dbReference type="ARBA" id="ARBA00023242"/>
    </source>
</evidence>
<reference evidence="9" key="1">
    <citation type="journal article" date="2013" name="Science">
        <title>Comparative analysis of bat genomes provides insight into the evolution of flight and immunity.</title>
        <authorList>
            <person name="Zhang G."/>
            <person name="Cowled C."/>
            <person name="Shi Z."/>
            <person name="Huang Z."/>
            <person name="Bishop-Lilly K.A."/>
            <person name="Fang X."/>
            <person name="Wynne J.W."/>
            <person name="Xiong Z."/>
            <person name="Baker M.L."/>
            <person name="Zhao W."/>
            <person name="Tachedjian M."/>
            <person name="Zhu Y."/>
            <person name="Zhou P."/>
            <person name="Jiang X."/>
            <person name="Ng J."/>
            <person name="Yang L."/>
            <person name="Wu L."/>
            <person name="Xiao J."/>
            <person name="Feng Y."/>
            <person name="Chen Y."/>
            <person name="Sun X."/>
            <person name="Zhang Y."/>
            <person name="Marsh G.A."/>
            <person name="Crameri G."/>
            <person name="Broder C.C."/>
            <person name="Frey K.G."/>
            <person name="Wang L.F."/>
            <person name="Wang J."/>
        </authorList>
    </citation>
    <scope>NUCLEOTIDE SEQUENCE [LARGE SCALE GENOMIC DNA]</scope>
</reference>
<dbReference type="EMBL" id="KB031080">
    <property type="protein sequence ID" value="ELK03456.1"/>
    <property type="molecule type" value="Genomic_DNA"/>
</dbReference>
<evidence type="ECO:0000256" key="7">
    <source>
        <dbReference type="SAM" id="MobiDB-lite"/>
    </source>
</evidence>
<evidence type="ECO:0000313" key="9">
    <source>
        <dbReference type="Proteomes" id="UP000010552"/>
    </source>
</evidence>
<protein>
    <recommendedName>
        <fullName evidence="6">Prothymosin alpha</fullName>
    </recommendedName>
</protein>
<evidence type="ECO:0000256" key="4">
    <source>
        <dbReference type="ARBA" id="ARBA00037621"/>
    </source>
</evidence>
<dbReference type="PANTHER" id="PTHR22745:SF0">
    <property type="entry name" value="PROTHYMOSIN ALPHA"/>
    <property type="match status" value="1"/>
</dbReference>
<proteinExistence type="inferred from homology"/>
<dbReference type="InParanoid" id="L5JY84"/>
<name>L5JY84_PTEAL</name>
<dbReference type="STRING" id="9402.L5JY84"/>
<feature type="compositionally biased region" description="Basic and acidic residues" evidence="7">
    <location>
        <begin position="84"/>
        <end position="96"/>
    </location>
</feature>
<evidence type="ECO:0000256" key="1">
    <source>
        <dbReference type="ARBA" id="ARBA00004123"/>
    </source>
</evidence>
<comment type="similarity">
    <text evidence="2">Belongs to the pro/parathymosin family.</text>
</comment>
<dbReference type="GO" id="GO:0043066">
    <property type="term" value="P:negative regulation of apoptotic process"/>
    <property type="evidence" value="ECO:0007669"/>
    <property type="project" value="TreeGrafter"/>
</dbReference>
<dbReference type="Pfam" id="PF03247">
    <property type="entry name" value="Prothymosin"/>
    <property type="match status" value="1"/>
</dbReference>
<evidence type="ECO:0000256" key="5">
    <source>
        <dbReference type="ARBA" id="ARBA00038744"/>
    </source>
</evidence>
<comment type="function">
    <text evidence="4">Prothymosin alpha may mediate immune function by conferring resistance to certain opportunistic infections.</text>
</comment>
<evidence type="ECO:0000313" key="8">
    <source>
        <dbReference type="EMBL" id="ELK03456.1"/>
    </source>
</evidence>
<organism evidence="8 9">
    <name type="scientific">Pteropus alecto</name>
    <name type="common">Black flying fox</name>
    <dbReference type="NCBI Taxonomy" id="9402"/>
    <lineage>
        <taxon>Eukaryota</taxon>
        <taxon>Metazoa</taxon>
        <taxon>Chordata</taxon>
        <taxon>Craniata</taxon>
        <taxon>Vertebrata</taxon>
        <taxon>Euteleostomi</taxon>
        <taxon>Mammalia</taxon>
        <taxon>Eutheria</taxon>
        <taxon>Laurasiatheria</taxon>
        <taxon>Chiroptera</taxon>
        <taxon>Yinpterochiroptera</taxon>
        <taxon>Pteropodoidea</taxon>
        <taxon>Pteropodidae</taxon>
        <taxon>Pteropodinae</taxon>
        <taxon>Pteropus</taxon>
    </lineage>
</organism>
<dbReference type="AlphaFoldDB" id="L5JY84"/>
<comment type="subunit">
    <text evidence="5">Interacts with NUPR1; regulates apoptotic process.</text>
</comment>
<dbReference type="GO" id="GO:0045944">
    <property type="term" value="P:positive regulation of transcription by RNA polymerase II"/>
    <property type="evidence" value="ECO:0007669"/>
    <property type="project" value="TreeGrafter"/>
</dbReference>
<evidence type="ECO:0000256" key="6">
    <source>
        <dbReference type="ARBA" id="ARBA00040447"/>
    </source>
</evidence>
<evidence type="ECO:0000256" key="2">
    <source>
        <dbReference type="ARBA" id="ARBA00008032"/>
    </source>
</evidence>
<feature type="compositionally biased region" description="Low complexity" evidence="7">
    <location>
        <begin position="103"/>
        <end position="112"/>
    </location>
</feature>
<feature type="compositionally biased region" description="Acidic residues" evidence="7">
    <location>
        <begin position="134"/>
        <end position="154"/>
    </location>
</feature>
<keyword evidence="9" id="KW-1185">Reference proteome</keyword>